<dbReference type="PANTHER" id="PTHR24276:SF98">
    <property type="entry name" value="FI18310P1-RELATED"/>
    <property type="match status" value="1"/>
</dbReference>
<dbReference type="InterPro" id="IPR018114">
    <property type="entry name" value="TRYPSIN_HIS"/>
</dbReference>
<keyword evidence="8" id="KW-1185">Reference proteome</keyword>
<dbReference type="GO" id="GO:0051604">
    <property type="term" value="P:protein maturation"/>
    <property type="evidence" value="ECO:0007669"/>
    <property type="project" value="UniProtKB-ARBA"/>
</dbReference>
<reference evidence="7 8" key="1">
    <citation type="journal article" date="2023" name="Sci. Data">
        <title>Genome assembly of the Korean intertidal mud-creeper Batillaria attramentaria.</title>
        <authorList>
            <person name="Patra A.K."/>
            <person name="Ho P.T."/>
            <person name="Jun S."/>
            <person name="Lee S.J."/>
            <person name="Kim Y."/>
            <person name="Won Y.J."/>
        </authorList>
    </citation>
    <scope>NUCLEOTIDE SEQUENCE [LARGE SCALE GENOMIC DNA]</scope>
    <source>
        <strain evidence="7">Wonlab-2016</strain>
    </source>
</reference>
<evidence type="ECO:0000256" key="4">
    <source>
        <dbReference type="ARBA" id="ARBA00023157"/>
    </source>
</evidence>
<evidence type="ECO:0000256" key="1">
    <source>
        <dbReference type="ARBA" id="ARBA00004613"/>
    </source>
</evidence>
<dbReference type="GO" id="GO:0008236">
    <property type="term" value="F:serine-type peptidase activity"/>
    <property type="evidence" value="ECO:0007669"/>
    <property type="project" value="UniProtKB-KW"/>
</dbReference>
<dbReference type="PRINTS" id="PR00722">
    <property type="entry name" value="CHYMOTRYPSIN"/>
</dbReference>
<dbReference type="GO" id="GO:0006508">
    <property type="term" value="P:proteolysis"/>
    <property type="evidence" value="ECO:0007669"/>
    <property type="project" value="UniProtKB-KW"/>
</dbReference>
<sequence length="246" mass="25135">MSFPVQSDKIVGGVAAGVGEFPFLVPLKSAGGFQFCGGSIVNEKFILTAAHCVDGDNSGLNIVAGDYCKNSDEEGEQKIDVVKVTLHPDWDTNTNVGDIALLELASPLDLSVANAGAIQLDTDGSCSQGTLTVAGWGTTSSGGSTSQYPQKVNVDYVSNADCEAQYGTGEITDGMMCAASPGSDSCQGDSGGPLFNMECGGQTKLVGVVSWGNGCALPDYAGVYTRVSVYVDWINDIIAGGTGAGC</sequence>
<dbReference type="FunFam" id="2.40.10.10:FF:000047">
    <property type="entry name" value="Trypsin eta"/>
    <property type="match status" value="1"/>
</dbReference>
<keyword evidence="5" id="KW-0645">Protease</keyword>
<protein>
    <recommendedName>
        <fullName evidence="6">Peptidase S1 domain-containing protein</fullName>
    </recommendedName>
</protein>
<dbReference type="Gene3D" id="2.40.10.10">
    <property type="entry name" value="Trypsin-like serine proteases"/>
    <property type="match status" value="1"/>
</dbReference>
<keyword evidence="3" id="KW-0964">Secreted</keyword>
<keyword evidence="5" id="KW-0720">Serine protease</keyword>
<dbReference type="InterPro" id="IPR043504">
    <property type="entry name" value="Peptidase_S1_PA_chymotrypsin"/>
</dbReference>
<dbReference type="GO" id="GO:0004175">
    <property type="term" value="F:endopeptidase activity"/>
    <property type="evidence" value="ECO:0007669"/>
    <property type="project" value="UniProtKB-ARBA"/>
</dbReference>
<dbReference type="Pfam" id="PF00089">
    <property type="entry name" value="Trypsin"/>
    <property type="match status" value="1"/>
</dbReference>
<dbReference type="InterPro" id="IPR050430">
    <property type="entry name" value="Peptidase_S1"/>
</dbReference>
<dbReference type="SUPFAM" id="SSF50494">
    <property type="entry name" value="Trypsin-like serine proteases"/>
    <property type="match status" value="1"/>
</dbReference>
<accession>A0ABD0LE81</accession>
<comment type="similarity">
    <text evidence="2">Belongs to the peptidase S1 family.</text>
</comment>
<dbReference type="PROSITE" id="PS00135">
    <property type="entry name" value="TRYPSIN_SER"/>
    <property type="match status" value="1"/>
</dbReference>
<dbReference type="InterPro" id="IPR033116">
    <property type="entry name" value="TRYPSIN_SER"/>
</dbReference>
<dbReference type="InterPro" id="IPR001314">
    <property type="entry name" value="Peptidase_S1A"/>
</dbReference>
<organism evidence="7 8">
    <name type="scientific">Batillaria attramentaria</name>
    <dbReference type="NCBI Taxonomy" id="370345"/>
    <lineage>
        <taxon>Eukaryota</taxon>
        <taxon>Metazoa</taxon>
        <taxon>Spiralia</taxon>
        <taxon>Lophotrochozoa</taxon>
        <taxon>Mollusca</taxon>
        <taxon>Gastropoda</taxon>
        <taxon>Caenogastropoda</taxon>
        <taxon>Sorbeoconcha</taxon>
        <taxon>Cerithioidea</taxon>
        <taxon>Batillariidae</taxon>
        <taxon>Batillaria</taxon>
    </lineage>
</organism>
<comment type="caution">
    <text evidence="7">The sequence shown here is derived from an EMBL/GenBank/DDBJ whole genome shotgun (WGS) entry which is preliminary data.</text>
</comment>
<gene>
    <name evidence="7" type="ORF">BaRGS_00010920</name>
</gene>
<evidence type="ECO:0000313" key="8">
    <source>
        <dbReference type="Proteomes" id="UP001519460"/>
    </source>
</evidence>
<dbReference type="PROSITE" id="PS50240">
    <property type="entry name" value="TRYPSIN_DOM"/>
    <property type="match status" value="1"/>
</dbReference>
<name>A0ABD0LE81_9CAEN</name>
<evidence type="ECO:0000256" key="5">
    <source>
        <dbReference type="RuleBase" id="RU363034"/>
    </source>
</evidence>
<feature type="domain" description="Peptidase S1" evidence="6">
    <location>
        <begin position="10"/>
        <end position="239"/>
    </location>
</feature>
<dbReference type="AlphaFoldDB" id="A0ABD0LE81"/>
<keyword evidence="5" id="KW-0378">Hydrolase</keyword>
<dbReference type="SMART" id="SM00020">
    <property type="entry name" value="Tryp_SPc"/>
    <property type="match status" value="1"/>
</dbReference>
<proteinExistence type="inferred from homology"/>
<dbReference type="PROSITE" id="PS00134">
    <property type="entry name" value="TRYPSIN_HIS"/>
    <property type="match status" value="1"/>
</dbReference>
<comment type="subcellular location">
    <subcellularLocation>
        <location evidence="1">Secreted</location>
    </subcellularLocation>
</comment>
<dbReference type="Proteomes" id="UP001519460">
    <property type="component" value="Unassembled WGS sequence"/>
</dbReference>
<dbReference type="CDD" id="cd00190">
    <property type="entry name" value="Tryp_SPc"/>
    <property type="match status" value="1"/>
</dbReference>
<evidence type="ECO:0000256" key="2">
    <source>
        <dbReference type="ARBA" id="ARBA00007664"/>
    </source>
</evidence>
<keyword evidence="4" id="KW-1015">Disulfide bond</keyword>
<dbReference type="InterPro" id="IPR001254">
    <property type="entry name" value="Trypsin_dom"/>
</dbReference>
<evidence type="ECO:0000256" key="3">
    <source>
        <dbReference type="ARBA" id="ARBA00022525"/>
    </source>
</evidence>
<evidence type="ECO:0000259" key="6">
    <source>
        <dbReference type="PROSITE" id="PS50240"/>
    </source>
</evidence>
<dbReference type="GO" id="GO:0005576">
    <property type="term" value="C:extracellular region"/>
    <property type="evidence" value="ECO:0007669"/>
    <property type="project" value="UniProtKB-SubCell"/>
</dbReference>
<dbReference type="PANTHER" id="PTHR24276">
    <property type="entry name" value="POLYSERASE-RELATED"/>
    <property type="match status" value="1"/>
</dbReference>
<dbReference type="InterPro" id="IPR009003">
    <property type="entry name" value="Peptidase_S1_PA"/>
</dbReference>
<dbReference type="EMBL" id="JACVVK020000055">
    <property type="protein sequence ID" value="KAK7497786.1"/>
    <property type="molecule type" value="Genomic_DNA"/>
</dbReference>
<evidence type="ECO:0000313" key="7">
    <source>
        <dbReference type="EMBL" id="KAK7497786.1"/>
    </source>
</evidence>